<protein>
    <submittedName>
        <fullName evidence="3">Putative glucosyltransferase</fullName>
    </submittedName>
</protein>
<dbReference type="CDD" id="cd03825">
    <property type="entry name" value="GT4_WcaC-like"/>
    <property type="match status" value="1"/>
</dbReference>
<dbReference type="InterPro" id="IPR028098">
    <property type="entry name" value="Glyco_trans_4-like_N"/>
</dbReference>
<dbReference type="EMBL" id="AP018227">
    <property type="protein sequence ID" value="BAY87308.1"/>
    <property type="molecule type" value="Genomic_DNA"/>
</dbReference>
<evidence type="ECO:0000259" key="1">
    <source>
        <dbReference type="Pfam" id="PF00534"/>
    </source>
</evidence>
<gene>
    <name evidence="3" type="ORF">NIES267_68300</name>
</gene>
<evidence type="ECO:0000313" key="4">
    <source>
        <dbReference type="Proteomes" id="UP000218418"/>
    </source>
</evidence>
<dbReference type="SUPFAM" id="SSF53756">
    <property type="entry name" value="UDP-Glycosyltransferase/glycogen phosphorylase"/>
    <property type="match status" value="1"/>
</dbReference>
<feature type="domain" description="Glycosyltransferase subfamily 4-like N-terminal" evidence="2">
    <location>
        <begin position="13"/>
        <end position="219"/>
    </location>
</feature>
<feature type="domain" description="Glycosyl transferase family 1" evidence="1">
    <location>
        <begin position="226"/>
        <end position="392"/>
    </location>
</feature>
<dbReference type="InterPro" id="IPR001296">
    <property type="entry name" value="Glyco_trans_1"/>
</dbReference>
<dbReference type="OrthoDB" id="9768685at2"/>
<organism evidence="3 4">
    <name type="scientific">Calothrix parasitica NIES-267</name>
    <dbReference type="NCBI Taxonomy" id="1973488"/>
    <lineage>
        <taxon>Bacteria</taxon>
        <taxon>Bacillati</taxon>
        <taxon>Cyanobacteriota</taxon>
        <taxon>Cyanophyceae</taxon>
        <taxon>Nostocales</taxon>
        <taxon>Calotrichaceae</taxon>
        <taxon>Calothrix</taxon>
    </lineage>
</organism>
<reference evidence="3 4" key="1">
    <citation type="submission" date="2017-06" db="EMBL/GenBank/DDBJ databases">
        <title>Genome sequencing of cyanobaciteial culture collection at National Institute for Environmental Studies (NIES).</title>
        <authorList>
            <person name="Hirose Y."/>
            <person name="Shimura Y."/>
            <person name="Fujisawa T."/>
            <person name="Nakamura Y."/>
            <person name="Kawachi M."/>
        </authorList>
    </citation>
    <scope>NUCLEOTIDE SEQUENCE [LARGE SCALE GENOMIC DNA]</scope>
    <source>
        <strain evidence="3 4">NIES-267</strain>
    </source>
</reference>
<evidence type="ECO:0000259" key="2">
    <source>
        <dbReference type="Pfam" id="PF13439"/>
    </source>
</evidence>
<dbReference type="AlphaFoldDB" id="A0A1Z4M1R0"/>
<dbReference type="Gene3D" id="3.40.50.2000">
    <property type="entry name" value="Glycogen Phosphorylase B"/>
    <property type="match status" value="2"/>
</dbReference>
<dbReference type="PANTHER" id="PTHR12526">
    <property type="entry name" value="GLYCOSYLTRANSFERASE"/>
    <property type="match status" value="1"/>
</dbReference>
<dbReference type="Proteomes" id="UP000218418">
    <property type="component" value="Chromosome"/>
</dbReference>
<accession>A0A1Z4M1R0</accession>
<keyword evidence="3" id="KW-0808">Transferase</keyword>
<dbReference type="Pfam" id="PF00534">
    <property type="entry name" value="Glycos_transf_1"/>
    <property type="match status" value="1"/>
</dbReference>
<evidence type="ECO:0000313" key="3">
    <source>
        <dbReference type="EMBL" id="BAY87308.1"/>
    </source>
</evidence>
<sequence length="421" mass="47820">MNSLILSTFDISGGAAKAAFRLHNGLKEINIKSLMLVEYKTSSDPNVFAYTNKLDKLLNQMRPTLDNLPLKFYPKHDYGTFSPQWFPDFINYKIKHLSPDTIPDIINIHWTCGYLKIESIAKFKQPLVWTLHDMWAFTGGCHYSLGCNRYTKSCGNCIQLDSQKELDLSQWVWKRKAQAWQNLNLTIVTPSRWLAKVAGESSLFKNCPIKVIPNGIDIQKYKPIDKKTARKWLNLPVDKKFILSGVAKSSAKRKGIHLLEKALQNLSGYKDEVELITFGSLQPSEQNSEKYKSDFKCHYMGNLHDDISLALVYAAADVFVTASIQDNLPNTVMEALACGTPCVAFNIGGIPDMIEHQANGYLAQPFEVESLAKGIDWVLSNDDHQKICDRAREKVEQEFSLELQARRYSKLFNEVINQNSL</sequence>
<dbReference type="Pfam" id="PF13439">
    <property type="entry name" value="Glyco_transf_4"/>
    <property type="match status" value="1"/>
</dbReference>
<dbReference type="PANTHER" id="PTHR12526:SF637">
    <property type="entry name" value="GLYCOSYLTRANSFERASE EPSF-RELATED"/>
    <property type="match status" value="1"/>
</dbReference>
<proteinExistence type="predicted"/>
<dbReference type="GO" id="GO:0016757">
    <property type="term" value="F:glycosyltransferase activity"/>
    <property type="evidence" value="ECO:0007669"/>
    <property type="project" value="InterPro"/>
</dbReference>
<keyword evidence="4" id="KW-1185">Reference proteome</keyword>
<name>A0A1Z4M1R0_9CYAN</name>